<evidence type="ECO:0000313" key="2">
    <source>
        <dbReference type="Proteomes" id="UP001151760"/>
    </source>
</evidence>
<reference evidence="1" key="2">
    <citation type="submission" date="2022-01" db="EMBL/GenBank/DDBJ databases">
        <authorList>
            <person name="Yamashiro T."/>
            <person name="Shiraishi A."/>
            <person name="Satake H."/>
            <person name="Nakayama K."/>
        </authorList>
    </citation>
    <scope>NUCLEOTIDE SEQUENCE</scope>
</reference>
<keyword evidence="2" id="KW-1185">Reference proteome</keyword>
<comment type="caution">
    <text evidence="1">The sequence shown here is derived from an EMBL/GenBank/DDBJ whole genome shotgun (WGS) entry which is preliminary data.</text>
</comment>
<organism evidence="1 2">
    <name type="scientific">Tanacetum coccineum</name>
    <dbReference type="NCBI Taxonomy" id="301880"/>
    <lineage>
        <taxon>Eukaryota</taxon>
        <taxon>Viridiplantae</taxon>
        <taxon>Streptophyta</taxon>
        <taxon>Embryophyta</taxon>
        <taxon>Tracheophyta</taxon>
        <taxon>Spermatophyta</taxon>
        <taxon>Magnoliopsida</taxon>
        <taxon>eudicotyledons</taxon>
        <taxon>Gunneridae</taxon>
        <taxon>Pentapetalae</taxon>
        <taxon>asterids</taxon>
        <taxon>campanulids</taxon>
        <taxon>Asterales</taxon>
        <taxon>Asteraceae</taxon>
        <taxon>Asteroideae</taxon>
        <taxon>Anthemideae</taxon>
        <taxon>Anthemidinae</taxon>
        <taxon>Tanacetum</taxon>
    </lineage>
</organism>
<proteinExistence type="predicted"/>
<gene>
    <name evidence="1" type="ORF">Tco_0773748</name>
</gene>
<dbReference type="Proteomes" id="UP001151760">
    <property type="component" value="Unassembled WGS sequence"/>
</dbReference>
<sequence length="243" mass="28735">MSDRMFSEEIDKVEKYVGGLPDMIHMDLNKFVVKDDMIDYVLHMYGSNWQVHDAIADDILDDLLKREWEKQKRVKYDKRKVTQMKIQDLLEKRIEKAGQHLNKEKQIMHINKGKEKMVMERDVVIIESDTSYDYFPGQTTFDESSDHNPFQATFDESYDHNHFQVTSDDTLKSSSENTCSSDCTWEQKNLLKNQSLDLPKRKKPFEAVTTWQQILNKEFGMKSFKENVRGSLNVRMKGKKKMM</sequence>
<accession>A0ABQ4ZMN1</accession>
<name>A0ABQ4ZMN1_9ASTR</name>
<evidence type="ECO:0000313" key="1">
    <source>
        <dbReference type="EMBL" id="GJS91112.1"/>
    </source>
</evidence>
<dbReference type="EMBL" id="BQNB010011480">
    <property type="protein sequence ID" value="GJS91112.1"/>
    <property type="molecule type" value="Genomic_DNA"/>
</dbReference>
<reference evidence="1" key="1">
    <citation type="journal article" date="2022" name="Int. J. Mol. Sci.">
        <title>Draft Genome of Tanacetum Coccineum: Genomic Comparison of Closely Related Tanacetum-Family Plants.</title>
        <authorList>
            <person name="Yamashiro T."/>
            <person name="Shiraishi A."/>
            <person name="Nakayama K."/>
            <person name="Satake H."/>
        </authorList>
    </citation>
    <scope>NUCLEOTIDE SEQUENCE</scope>
</reference>
<protein>
    <submittedName>
        <fullName evidence="1">Uncharacterized protein</fullName>
    </submittedName>
</protein>